<evidence type="ECO:0000256" key="5">
    <source>
        <dbReference type="ARBA" id="ARBA00022776"/>
    </source>
</evidence>
<dbReference type="GO" id="GO:0051301">
    <property type="term" value="P:cell division"/>
    <property type="evidence" value="ECO:0007669"/>
    <property type="project" value="UniProtKB-KW"/>
</dbReference>
<comment type="subcellular location">
    <subcellularLocation>
        <location evidence="1">Chromosome</location>
        <location evidence="1">Centromere</location>
        <location evidence="1">Kinetochore</location>
    </subcellularLocation>
</comment>
<dbReference type="GeneID" id="72064709"/>
<evidence type="ECO:0000256" key="2">
    <source>
        <dbReference type="ARBA" id="ARBA00008643"/>
    </source>
</evidence>
<dbReference type="Pfam" id="PF05859">
    <property type="entry name" value="Mis12"/>
    <property type="match status" value="1"/>
</dbReference>
<evidence type="ECO:0000313" key="12">
    <source>
        <dbReference type="EMBL" id="UNI16306.1"/>
    </source>
</evidence>
<gene>
    <name evidence="12" type="ORF">JDV02_002749</name>
</gene>
<dbReference type="OrthoDB" id="1884855at2759"/>
<feature type="region of interest" description="Disordered" evidence="11">
    <location>
        <begin position="221"/>
        <end position="257"/>
    </location>
</feature>
<dbReference type="GO" id="GO:0000444">
    <property type="term" value="C:MIS12/MIND type complex"/>
    <property type="evidence" value="ECO:0007669"/>
    <property type="project" value="TreeGrafter"/>
</dbReference>
<feature type="coiled-coil region" evidence="10">
    <location>
        <begin position="183"/>
        <end position="213"/>
    </location>
</feature>
<dbReference type="EMBL" id="CP086355">
    <property type="protein sequence ID" value="UNI16306.1"/>
    <property type="molecule type" value="Genomic_DNA"/>
</dbReference>
<evidence type="ECO:0000256" key="9">
    <source>
        <dbReference type="ARBA" id="ARBA00023328"/>
    </source>
</evidence>
<reference evidence="12" key="1">
    <citation type="submission" date="2021-11" db="EMBL/GenBank/DDBJ databases">
        <title>Purpureocillium_takamizusanense_genome.</title>
        <authorList>
            <person name="Nguyen N.-H."/>
        </authorList>
    </citation>
    <scope>NUCLEOTIDE SEQUENCE</scope>
    <source>
        <strain evidence="12">PT3</strain>
    </source>
</reference>
<dbReference type="RefSeq" id="XP_047839787.1">
    <property type="nucleotide sequence ID" value="XM_047983815.1"/>
</dbReference>
<evidence type="ECO:0000256" key="10">
    <source>
        <dbReference type="SAM" id="Coils"/>
    </source>
</evidence>
<keyword evidence="4" id="KW-0132">Cell division</keyword>
<dbReference type="GO" id="GO:0051382">
    <property type="term" value="P:kinetochore assembly"/>
    <property type="evidence" value="ECO:0007669"/>
    <property type="project" value="TreeGrafter"/>
</dbReference>
<dbReference type="InterPro" id="IPR008685">
    <property type="entry name" value="Centromere_Mis12"/>
</dbReference>
<organism evidence="12 13">
    <name type="scientific">Purpureocillium takamizusanense</name>
    <dbReference type="NCBI Taxonomy" id="2060973"/>
    <lineage>
        <taxon>Eukaryota</taxon>
        <taxon>Fungi</taxon>
        <taxon>Dikarya</taxon>
        <taxon>Ascomycota</taxon>
        <taxon>Pezizomycotina</taxon>
        <taxon>Sordariomycetes</taxon>
        <taxon>Hypocreomycetidae</taxon>
        <taxon>Hypocreales</taxon>
        <taxon>Ophiocordycipitaceae</taxon>
        <taxon>Purpureocillium</taxon>
    </lineage>
</organism>
<keyword evidence="6" id="KW-0995">Kinetochore</keyword>
<evidence type="ECO:0000256" key="7">
    <source>
        <dbReference type="ARBA" id="ARBA00023054"/>
    </source>
</evidence>
<accession>A0A9Q8QCA0</accession>
<feature type="region of interest" description="Disordered" evidence="11">
    <location>
        <begin position="303"/>
        <end position="334"/>
    </location>
</feature>
<dbReference type="AlphaFoldDB" id="A0A9Q8QCA0"/>
<dbReference type="PANTHER" id="PTHR14527">
    <property type="entry name" value="PROTEIN MIS12 HOMOLOG"/>
    <property type="match status" value="1"/>
</dbReference>
<evidence type="ECO:0000256" key="3">
    <source>
        <dbReference type="ARBA" id="ARBA00022454"/>
    </source>
</evidence>
<keyword evidence="7 10" id="KW-0175">Coiled coil</keyword>
<dbReference type="PANTHER" id="PTHR14527:SF2">
    <property type="entry name" value="PROTEIN MIS12 HOMOLOG"/>
    <property type="match status" value="1"/>
</dbReference>
<name>A0A9Q8QCA0_9HYPO</name>
<dbReference type="KEGG" id="ptkz:JDV02_002749"/>
<evidence type="ECO:0000256" key="6">
    <source>
        <dbReference type="ARBA" id="ARBA00022838"/>
    </source>
</evidence>
<keyword evidence="3" id="KW-0158">Chromosome</keyword>
<comment type="similarity">
    <text evidence="2">Belongs to the mis12 family.</text>
</comment>
<evidence type="ECO:0000256" key="1">
    <source>
        <dbReference type="ARBA" id="ARBA00004629"/>
    </source>
</evidence>
<feature type="region of interest" description="Disordered" evidence="11">
    <location>
        <begin position="392"/>
        <end position="434"/>
    </location>
</feature>
<dbReference type="GO" id="GO:0000070">
    <property type="term" value="P:mitotic sister chromatid segregation"/>
    <property type="evidence" value="ECO:0007669"/>
    <property type="project" value="TreeGrafter"/>
</dbReference>
<evidence type="ECO:0000256" key="11">
    <source>
        <dbReference type="SAM" id="MobiDB-lite"/>
    </source>
</evidence>
<sequence>MTAPPANSDYELLTEHLGYPPVALIDDIINTVNVLADRALDSVERLLLSIPPQKLGFSSSSQGAGKKSKKGRSNATVDDNDQQQQLAPEEAAKREIENGTHQLETLLNASIDKNFDLFELYTMRNILSVRPNDQPYMRLAHYDGLDFGGATTAQQQRGHAPHVQPGGGGEGAVDPDRPTPASVTALRRKLQASQRLQAALEAERARNDVLLRRLRTVLGVRGDADDNDGDAEVKREDGTAQQQEGEGSSLSSSSRAPLKFLGEKGTLEDGGTDQPITTTAEFALSQLQALRALSTSLRTLQPDLGTLEDGNDAADATDDNDNEDGRGNNNNKTWRRQRAEYIEASSREYLERAGGLELGPRGEVRDGDWQGQGRGLGRDEVEGLERAAAALAAASGDAAGGGGGEDDDGGRRRPPASMSQGVAAAASEDAMDES</sequence>
<dbReference type="GO" id="GO:0005634">
    <property type="term" value="C:nucleus"/>
    <property type="evidence" value="ECO:0007669"/>
    <property type="project" value="InterPro"/>
</dbReference>
<keyword evidence="13" id="KW-1185">Reference proteome</keyword>
<evidence type="ECO:0000256" key="8">
    <source>
        <dbReference type="ARBA" id="ARBA00023306"/>
    </source>
</evidence>
<proteinExistence type="inferred from homology"/>
<keyword evidence="5" id="KW-0498">Mitosis</keyword>
<feature type="compositionally biased region" description="Acidic residues" evidence="11">
    <location>
        <begin position="309"/>
        <end position="322"/>
    </location>
</feature>
<feature type="region of interest" description="Disordered" evidence="11">
    <location>
        <begin position="357"/>
        <end position="379"/>
    </location>
</feature>
<dbReference type="Proteomes" id="UP000829364">
    <property type="component" value="Chromosome 2"/>
</dbReference>
<feature type="compositionally biased region" description="Polar residues" evidence="11">
    <location>
        <begin position="74"/>
        <end position="86"/>
    </location>
</feature>
<protein>
    <recommendedName>
        <fullName evidence="14">Kinetochore-associated protein MTW1</fullName>
    </recommendedName>
</protein>
<feature type="region of interest" description="Disordered" evidence="11">
    <location>
        <begin position="152"/>
        <end position="182"/>
    </location>
</feature>
<keyword evidence="8" id="KW-0131">Cell cycle</keyword>
<keyword evidence="9" id="KW-0137">Centromere</keyword>
<feature type="region of interest" description="Disordered" evidence="11">
    <location>
        <begin position="56"/>
        <end position="90"/>
    </location>
</feature>
<evidence type="ECO:0008006" key="14">
    <source>
        <dbReference type="Google" id="ProtNLM"/>
    </source>
</evidence>
<feature type="compositionally biased region" description="Low complexity" evidence="11">
    <location>
        <begin position="56"/>
        <end position="65"/>
    </location>
</feature>
<evidence type="ECO:0000256" key="4">
    <source>
        <dbReference type="ARBA" id="ARBA00022618"/>
    </source>
</evidence>
<evidence type="ECO:0000313" key="13">
    <source>
        <dbReference type="Proteomes" id="UP000829364"/>
    </source>
</evidence>